<evidence type="ECO:0000313" key="2">
    <source>
        <dbReference type="Proteomes" id="UP000054537"/>
    </source>
</evidence>
<dbReference type="Proteomes" id="UP000054537">
    <property type="component" value="Unassembled WGS sequence"/>
</dbReference>
<reference evidence="1 2" key="1">
    <citation type="submission" date="2014-10" db="EMBL/GenBank/DDBJ databases">
        <title>Draft genome sequence of Actinoplanes utahensis NRRL 12052.</title>
        <authorList>
            <person name="Velasco-Bucheli B."/>
            <person name="del Cerro C."/>
            <person name="Hormigo D."/>
            <person name="Garcia J.L."/>
            <person name="Acebal C."/>
            <person name="Arroyo M."/>
            <person name="de la Mata I."/>
        </authorList>
    </citation>
    <scope>NUCLEOTIDE SEQUENCE [LARGE SCALE GENOMIC DNA]</scope>
    <source>
        <strain evidence="1 2">NRRL 12052</strain>
    </source>
</reference>
<evidence type="ECO:0000313" key="1">
    <source>
        <dbReference type="EMBL" id="KHD73921.1"/>
    </source>
</evidence>
<sequence>MRNAMTAYRVSCARMVVKAVRDRGLPQHAATIAATTVAVETTFQNISEMVDHDSLGLFQQRASWGSAANRLNPTWSTNAFLNKMTSLYPSNSWMNAAVGKVSQDVQVSAYPQRYYDNASDGKIIADTLWPLVAEVPVK</sequence>
<feature type="non-terminal residue" evidence="1">
    <location>
        <position position="138"/>
    </location>
</feature>
<proteinExistence type="predicted"/>
<protein>
    <submittedName>
        <fullName evidence="1">Uncharacterized protein</fullName>
    </submittedName>
</protein>
<dbReference type="EMBL" id="JRTT01000089">
    <property type="protein sequence ID" value="KHD73921.1"/>
    <property type="molecule type" value="Genomic_DNA"/>
</dbReference>
<comment type="caution">
    <text evidence="1">The sequence shown here is derived from an EMBL/GenBank/DDBJ whole genome shotgun (WGS) entry which is preliminary data.</text>
</comment>
<dbReference type="eggNOG" id="COG0791">
    <property type="taxonomic scope" value="Bacteria"/>
</dbReference>
<organism evidence="1 2">
    <name type="scientific">Actinoplanes utahensis</name>
    <dbReference type="NCBI Taxonomy" id="1869"/>
    <lineage>
        <taxon>Bacteria</taxon>
        <taxon>Bacillati</taxon>
        <taxon>Actinomycetota</taxon>
        <taxon>Actinomycetes</taxon>
        <taxon>Micromonosporales</taxon>
        <taxon>Micromonosporaceae</taxon>
        <taxon>Actinoplanes</taxon>
    </lineage>
</organism>
<gene>
    <name evidence="1" type="ORF">MB27_31885</name>
</gene>
<name>A0A0A6UEM0_ACTUT</name>
<keyword evidence="2" id="KW-1185">Reference proteome</keyword>
<dbReference type="STRING" id="1869.MB27_31885"/>
<accession>A0A0A6UEM0</accession>
<dbReference type="AlphaFoldDB" id="A0A0A6UEM0"/>